<reference evidence="3 4" key="1">
    <citation type="journal article" date="2020" name="Microbiol. Resour. Announc.">
        <title>Complete genome sequence of Pseudomonas otitidis strain MrB4, isolated from Lake Biwa in Japan.</title>
        <authorList>
            <person name="Miyazaki K."/>
            <person name="Hase E."/>
            <person name="Maruya T."/>
        </authorList>
    </citation>
    <scope>NUCLEOTIDE SEQUENCE [LARGE SCALE GENOMIC DNA]</scope>
    <source>
        <strain evidence="3 4">MrB4</strain>
    </source>
</reference>
<dbReference type="AlphaFoldDB" id="A0A1I0UQZ6"/>
<gene>
    <name evidence="3" type="ORF">PtoMrB4_09250</name>
</gene>
<organism evidence="3 4">
    <name type="scientific">Metapseudomonas otitidis</name>
    <dbReference type="NCBI Taxonomy" id="319939"/>
    <lineage>
        <taxon>Bacteria</taxon>
        <taxon>Pseudomonadati</taxon>
        <taxon>Pseudomonadota</taxon>
        <taxon>Gammaproteobacteria</taxon>
        <taxon>Pseudomonadales</taxon>
        <taxon>Pseudomonadaceae</taxon>
        <taxon>Metapseudomonas</taxon>
    </lineage>
</organism>
<dbReference type="KEGG" id="poj:PtoMrB4_09250"/>
<dbReference type="InterPro" id="IPR007213">
    <property type="entry name" value="Ppm1/Ppm2/Tcmp"/>
</dbReference>
<dbReference type="EMBL" id="AP022642">
    <property type="protein sequence ID" value="BCA26948.1"/>
    <property type="molecule type" value="Genomic_DNA"/>
</dbReference>
<proteinExistence type="predicted"/>
<sequence length="286" mass="32134">MPRAVRADSAHITPSAHYTGYVWYRHRLAEAPFATAFGRWVHGALSPIAWGARALFGLDIEQFLLQRHLLIDARLERAIRDEGVVQVVEIACGLSPRGRRFCLRHPQLRYLEADLPPMAARKRLLLHAEGWLNSRHQVRAVDILAGEGAQGLEALFSGLDTGLPVVVITEGLVNYFQLPVIEGFWQRLAEQMRRFPRATYLTDLYPDLREHPRYRQVRWGVGLVGRLTRGHYPLHYRSAEAIVEGFSACGFDRVSVLDPAEQGAGLGLPPGRWPALVRVVEARTGA</sequence>
<dbReference type="STRING" id="319939.SAMN05216263_12184"/>
<keyword evidence="1" id="KW-0489">Methyltransferase</keyword>
<dbReference type="PANTHER" id="PTHR43619:SF2">
    <property type="entry name" value="S-ADENOSYL-L-METHIONINE-DEPENDENT METHYLTRANSFERASES SUPERFAMILY PROTEIN"/>
    <property type="match status" value="1"/>
</dbReference>
<accession>A0A1I0UQZ6</accession>
<evidence type="ECO:0000256" key="2">
    <source>
        <dbReference type="ARBA" id="ARBA00022679"/>
    </source>
</evidence>
<dbReference type="SUPFAM" id="SSF53335">
    <property type="entry name" value="S-adenosyl-L-methionine-dependent methyltransferases"/>
    <property type="match status" value="1"/>
</dbReference>
<dbReference type="PANTHER" id="PTHR43619">
    <property type="entry name" value="S-ADENOSYL-L-METHIONINE-DEPENDENT METHYLTRANSFERASE YKTD-RELATED"/>
    <property type="match status" value="1"/>
</dbReference>
<dbReference type="Gene3D" id="3.40.50.150">
    <property type="entry name" value="Vaccinia Virus protein VP39"/>
    <property type="match status" value="1"/>
</dbReference>
<evidence type="ECO:0000313" key="3">
    <source>
        <dbReference type="EMBL" id="BCA26948.1"/>
    </source>
</evidence>
<protein>
    <submittedName>
        <fullName evidence="3">Uncharacterized protein</fullName>
    </submittedName>
</protein>
<dbReference type="GO" id="GO:0008168">
    <property type="term" value="F:methyltransferase activity"/>
    <property type="evidence" value="ECO:0007669"/>
    <property type="project" value="UniProtKB-KW"/>
</dbReference>
<dbReference type="Pfam" id="PF04072">
    <property type="entry name" value="LCM"/>
    <property type="match status" value="1"/>
</dbReference>
<dbReference type="GeneID" id="57396137"/>
<keyword evidence="2" id="KW-0808">Transferase</keyword>
<name>A0A1I0UQZ6_9GAMM</name>
<evidence type="ECO:0000256" key="1">
    <source>
        <dbReference type="ARBA" id="ARBA00022603"/>
    </source>
</evidence>
<evidence type="ECO:0000313" key="4">
    <source>
        <dbReference type="Proteomes" id="UP000501237"/>
    </source>
</evidence>
<dbReference type="GO" id="GO:0032259">
    <property type="term" value="P:methylation"/>
    <property type="evidence" value="ECO:0007669"/>
    <property type="project" value="UniProtKB-KW"/>
</dbReference>
<dbReference type="Proteomes" id="UP000501237">
    <property type="component" value="Chromosome"/>
</dbReference>
<dbReference type="RefSeq" id="WP_074973187.1">
    <property type="nucleotide sequence ID" value="NZ_AP022642.1"/>
</dbReference>
<dbReference type="InterPro" id="IPR029063">
    <property type="entry name" value="SAM-dependent_MTases_sf"/>
</dbReference>